<name>A0A9P4IPM2_9PEZI</name>
<keyword evidence="4" id="KW-1185">Reference proteome</keyword>
<feature type="compositionally biased region" description="Low complexity" evidence="1">
    <location>
        <begin position="443"/>
        <end position="452"/>
    </location>
</feature>
<dbReference type="Proteomes" id="UP000799772">
    <property type="component" value="Unassembled WGS sequence"/>
</dbReference>
<dbReference type="CDD" id="cd14705">
    <property type="entry name" value="bZIP_Zip1"/>
    <property type="match status" value="1"/>
</dbReference>
<feature type="compositionally biased region" description="Pro residues" evidence="1">
    <location>
        <begin position="499"/>
        <end position="520"/>
    </location>
</feature>
<reference evidence="3" key="1">
    <citation type="journal article" date="2020" name="Stud. Mycol.">
        <title>101 Dothideomycetes genomes: a test case for predicting lifestyles and emergence of pathogens.</title>
        <authorList>
            <person name="Haridas S."/>
            <person name="Albert R."/>
            <person name="Binder M."/>
            <person name="Bloem J."/>
            <person name="Labutti K."/>
            <person name="Salamov A."/>
            <person name="Andreopoulos B."/>
            <person name="Baker S."/>
            <person name="Barry K."/>
            <person name="Bills G."/>
            <person name="Bluhm B."/>
            <person name="Cannon C."/>
            <person name="Castanera R."/>
            <person name="Culley D."/>
            <person name="Daum C."/>
            <person name="Ezra D."/>
            <person name="Gonzalez J."/>
            <person name="Henrissat B."/>
            <person name="Kuo A."/>
            <person name="Liang C."/>
            <person name="Lipzen A."/>
            <person name="Lutzoni F."/>
            <person name="Magnuson J."/>
            <person name="Mondo S."/>
            <person name="Nolan M."/>
            <person name="Ohm R."/>
            <person name="Pangilinan J."/>
            <person name="Park H.-J."/>
            <person name="Ramirez L."/>
            <person name="Alfaro M."/>
            <person name="Sun H."/>
            <person name="Tritt A."/>
            <person name="Yoshinaga Y."/>
            <person name="Zwiers L.-H."/>
            <person name="Turgeon B."/>
            <person name="Goodwin S."/>
            <person name="Spatafora J."/>
            <person name="Crous P."/>
            <person name="Grigoriev I."/>
        </authorList>
    </citation>
    <scope>NUCLEOTIDE SEQUENCE</scope>
    <source>
        <strain evidence="3">CBS 133067</strain>
    </source>
</reference>
<protein>
    <recommendedName>
        <fullName evidence="2">BZIP domain-containing protein</fullName>
    </recommendedName>
</protein>
<feature type="compositionally biased region" description="Basic and acidic residues" evidence="1">
    <location>
        <begin position="103"/>
        <end position="113"/>
    </location>
</feature>
<dbReference type="GO" id="GO:0003700">
    <property type="term" value="F:DNA-binding transcription factor activity"/>
    <property type="evidence" value="ECO:0007669"/>
    <property type="project" value="InterPro"/>
</dbReference>
<feature type="region of interest" description="Disordered" evidence="1">
    <location>
        <begin position="339"/>
        <end position="385"/>
    </location>
</feature>
<accession>A0A9P4IPM2</accession>
<feature type="region of interest" description="Disordered" evidence="1">
    <location>
        <begin position="1"/>
        <end position="163"/>
    </location>
</feature>
<sequence length="583" mass="61815">MSQQWGSVPDPTASSGNSGHLRRTSGPIAPEVRPITAIPPAPPQGLGHGSGAGSPQQDAPRGQTPMLPPLQRLSDLDDNGPDRKSMRSLGVHAILNATQAEGAEPRGVRRTAAEMEAQSMEDRQPALPPLALSRPSSVESSYGDTSSPGAGVSTRSIPPRRILTPRSPTLQRVSSLGRVTGTIDAHQSPFLSPGPRNYTVEPGMGNVPPLPTPPAVVRARYEFPPTSSGMSTPPPPQPRRASMSGPITTTGATSPTASYTSYRQQGSMSPGMPYQPGNMRDEHMSTSAFPAYSEHSQHHPMMSPPSSYIPISTSGQQGVQMLTINTNKGPVQIPVESQAASRVADEKRKRNAGASARFRERRKIKEKESSQTISRLEQQVRDASEDAEYYRRERDFFANLVYQAPGGDRHFPRPPSPRRGRVTRESLGSRGDGNETASGSGSGSYSAFSEMSEPPRQVQGPPSEGRNTRRRTTGYSLPPPPTASSLPQSTYVSAFAPIVPAPLGVPAPHHSPPLPLPPGPGRYAGGISGPSNIYAASPPGQPAALTPRQGMEMPATTQSHDRSWTSGAQASRGTGPPGHPGPR</sequence>
<feature type="compositionally biased region" description="Polar residues" evidence="1">
    <location>
        <begin position="138"/>
        <end position="156"/>
    </location>
</feature>
<proteinExistence type="predicted"/>
<feature type="region of interest" description="Disordered" evidence="1">
    <location>
        <begin position="224"/>
        <end position="273"/>
    </location>
</feature>
<feature type="compositionally biased region" description="Polar residues" evidence="1">
    <location>
        <begin position="1"/>
        <end position="18"/>
    </location>
</feature>
<evidence type="ECO:0000313" key="3">
    <source>
        <dbReference type="EMBL" id="KAF2103080.1"/>
    </source>
</evidence>
<dbReference type="AlphaFoldDB" id="A0A9P4IPM2"/>
<dbReference type="EMBL" id="ML978122">
    <property type="protein sequence ID" value="KAF2103080.1"/>
    <property type="molecule type" value="Genomic_DNA"/>
</dbReference>
<organism evidence="3 4">
    <name type="scientific">Rhizodiscina lignyota</name>
    <dbReference type="NCBI Taxonomy" id="1504668"/>
    <lineage>
        <taxon>Eukaryota</taxon>
        <taxon>Fungi</taxon>
        <taxon>Dikarya</taxon>
        <taxon>Ascomycota</taxon>
        <taxon>Pezizomycotina</taxon>
        <taxon>Dothideomycetes</taxon>
        <taxon>Pleosporomycetidae</taxon>
        <taxon>Aulographales</taxon>
        <taxon>Rhizodiscinaceae</taxon>
        <taxon>Rhizodiscina</taxon>
    </lineage>
</organism>
<feature type="domain" description="BZIP" evidence="2">
    <location>
        <begin position="347"/>
        <end position="361"/>
    </location>
</feature>
<dbReference type="PROSITE" id="PS00036">
    <property type="entry name" value="BZIP_BASIC"/>
    <property type="match status" value="1"/>
</dbReference>
<evidence type="ECO:0000259" key="2">
    <source>
        <dbReference type="PROSITE" id="PS00036"/>
    </source>
</evidence>
<comment type="caution">
    <text evidence="3">The sequence shown here is derived from an EMBL/GenBank/DDBJ whole genome shotgun (WGS) entry which is preliminary data.</text>
</comment>
<feature type="region of interest" description="Disordered" evidence="1">
    <location>
        <begin position="404"/>
        <end position="583"/>
    </location>
</feature>
<gene>
    <name evidence="3" type="ORF">NA57DRAFT_52617</name>
</gene>
<dbReference type="InterPro" id="IPR004827">
    <property type="entry name" value="bZIP"/>
</dbReference>
<feature type="compositionally biased region" description="Polar residues" evidence="1">
    <location>
        <begin position="245"/>
        <end position="268"/>
    </location>
</feature>
<dbReference type="OrthoDB" id="2247093at2759"/>
<evidence type="ECO:0000313" key="4">
    <source>
        <dbReference type="Proteomes" id="UP000799772"/>
    </source>
</evidence>
<evidence type="ECO:0000256" key="1">
    <source>
        <dbReference type="SAM" id="MobiDB-lite"/>
    </source>
</evidence>